<protein>
    <submittedName>
        <fullName evidence="3">Spy/CpxP family protein refolding chaperone</fullName>
    </submittedName>
</protein>
<dbReference type="Proteomes" id="UP001596001">
    <property type="component" value="Unassembled WGS sequence"/>
</dbReference>
<evidence type="ECO:0000313" key="4">
    <source>
        <dbReference type="Proteomes" id="UP001596001"/>
    </source>
</evidence>
<dbReference type="EMBL" id="JBHSHJ010000005">
    <property type="protein sequence ID" value="MFC4789042.1"/>
    <property type="molecule type" value="Genomic_DNA"/>
</dbReference>
<reference evidence="4" key="1">
    <citation type="journal article" date="2019" name="Int. J. Syst. Evol. Microbiol.">
        <title>The Global Catalogue of Microorganisms (GCM) 10K type strain sequencing project: providing services to taxonomists for standard genome sequencing and annotation.</title>
        <authorList>
            <consortium name="The Broad Institute Genomics Platform"/>
            <consortium name="The Broad Institute Genome Sequencing Center for Infectious Disease"/>
            <person name="Wu L."/>
            <person name="Ma J."/>
        </authorList>
    </citation>
    <scope>NUCLEOTIDE SEQUENCE [LARGE SCALE GENOMIC DNA]</scope>
    <source>
        <strain evidence="4">CCUG 49452</strain>
    </source>
</reference>
<dbReference type="InterPro" id="IPR012899">
    <property type="entry name" value="LTXXQ"/>
</dbReference>
<feature type="compositionally biased region" description="Low complexity" evidence="1">
    <location>
        <begin position="33"/>
        <end position="54"/>
    </location>
</feature>
<sequence length="241" mass="26208">MAFFLPRKLLATAVLAALSLPGWAQSEAAAPAPAATPPAVSTPAAQAATPAARPGLRAQRGGPRYHQQQRYRHHRMRAEQRAAYWQEHRAQHLAQLKGQLQLSPAQEASWTEFTTAMEHQPRHARLGWDDAAQLTTPERIDRMRALRAQRAAEADRRGDAVKAFYAQLNPAQQKTFDAHHGAYRAQHYRMMGSPGGRALAPAPGGEGAAQPGWQHPDCPMDGSGPRDGRGPRGPRGTAPAQ</sequence>
<evidence type="ECO:0000256" key="2">
    <source>
        <dbReference type="SAM" id="SignalP"/>
    </source>
</evidence>
<organism evidence="3 4">
    <name type="scientific">Giesbergeria sinuosa</name>
    <dbReference type="NCBI Taxonomy" id="80883"/>
    <lineage>
        <taxon>Bacteria</taxon>
        <taxon>Pseudomonadati</taxon>
        <taxon>Pseudomonadota</taxon>
        <taxon>Betaproteobacteria</taxon>
        <taxon>Burkholderiales</taxon>
        <taxon>Comamonadaceae</taxon>
        <taxon>Giesbergeria</taxon>
    </lineage>
</organism>
<feature type="signal peptide" evidence="2">
    <location>
        <begin position="1"/>
        <end position="24"/>
    </location>
</feature>
<accession>A0ABV9QH68</accession>
<keyword evidence="2" id="KW-0732">Signal</keyword>
<feature type="compositionally biased region" description="Low complexity" evidence="1">
    <location>
        <begin position="196"/>
        <end position="212"/>
    </location>
</feature>
<gene>
    <name evidence="3" type="ORF">ACFO6X_08620</name>
</gene>
<evidence type="ECO:0000256" key="1">
    <source>
        <dbReference type="SAM" id="MobiDB-lite"/>
    </source>
</evidence>
<dbReference type="RefSeq" id="WP_382432054.1">
    <property type="nucleotide sequence ID" value="NZ_JBHSHJ010000005.1"/>
</dbReference>
<feature type="region of interest" description="Disordered" evidence="1">
    <location>
        <begin position="33"/>
        <end position="73"/>
    </location>
</feature>
<keyword evidence="4" id="KW-1185">Reference proteome</keyword>
<dbReference type="Pfam" id="PF07813">
    <property type="entry name" value="LTXXQ"/>
    <property type="match status" value="1"/>
</dbReference>
<name>A0ABV9QH68_9BURK</name>
<proteinExistence type="predicted"/>
<feature type="region of interest" description="Disordered" evidence="1">
    <location>
        <begin position="194"/>
        <end position="241"/>
    </location>
</feature>
<feature type="chain" id="PRO_5045770743" evidence="2">
    <location>
        <begin position="25"/>
        <end position="241"/>
    </location>
</feature>
<comment type="caution">
    <text evidence="3">The sequence shown here is derived from an EMBL/GenBank/DDBJ whole genome shotgun (WGS) entry which is preliminary data.</text>
</comment>
<evidence type="ECO:0000313" key="3">
    <source>
        <dbReference type="EMBL" id="MFC4789042.1"/>
    </source>
</evidence>